<evidence type="ECO:0000256" key="1">
    <source>
        <dbReference type="ARBA" id="ARBA00004496"/>
    </source>
</evidence>
<dbReference type="PANTHER" id="PTHR33705">
    <property type="entry name" value="PHOSPHOCARRIER PROTEIN HPR"/>
    <property type="match status" value="1"/>
</dbReference>
<evidence type="ECO:0000256" key="3">
    <source>
        <dbReference type="ARBA" id="ARBA00022683"/>
    </source>
</evidence>
<dbReference type="SUPFAM" id="SSF55594">
    <property type="entry name" value="HPr-like"/>
    <property type="match status" value="1"/>
</dbReference>
<reference evidence="5" key="2">
    <citation type="journal article" date="2021" name="PeerJ">
        <title>Extensive microbial diversity within the chicken gut microbiome revealed by metagenomics and culture.</title>
        <authorList>
            <person name="Gilroy R."/>
            <person name="Ravi A."/>
            <person name="Getino M."/>
            <person name="Pursley I."/>
            <person name="Horton D.L."/>
            <person name="Alikhan N.F."/>
            <person name="Baker D."/>
            <person name="Gharbi K."/>
            <person name="Hall N."/>
            <person name="Watson M."/>
            <person name="Adriaenssens E.M."/>
            <person name="Foster-Nyarko E."/>
            <person name="Jarju S."/>
            <person name="Secka A."/>
            <person name="Antonio M."/>
            <person name="Oren A."/>
            <person name="Chaudhuri R.R."/>
            <person name="La Ragione R."/>
            <person name="Hildebrand F."/>
            <person name="Pallen M.J."/>
        </authorList>
    </citation>
    <scope>NUCLEOTIDE SEQUENCE</scope>
    <source>
        <strain evidence="5">13766</strain>
    </source>
</reference>
<dbReference type="PANTHER" id="PTHR33705:SF2">
    <property type="entry name" value="PHOSPHOCARRIER PROTEIN NPR"/>
    <property type="match status" value="1"/>
</dbReference>
<dbReference type="PROSITE" id="PS51350">
    <property type="entry name" value="PTS_HPR_DOM"/>
    <property type="match status" value="1"/>
</dbReference>
<dbReference type="GO" id="GO:0005737">
    <property type="term" value="C:cytoplasm"/>
    <property type="evidence" value="ECO:0007669"/>
    <property type="project" value="UniProtKB-SubCell"/>
</dbReference>
<dbReference type="PRINTS" id="PR00107">
    <property type="entry name" value="PHOSPHOCPHPR"/>
</dbReference>
<dbReference type="InterPro" id="IPR000032">
    <property type="entry name" value="HPr-like"/>
</dbReference>
<gene>
    <name evidence="5" type="ORF">IAA84_08245</name>
</gene>
<evidence type="ECO:0000256" key="2">
    <source>
        <dbReference type="ARBA" id="ARBA00022490"/>
    </source>
</evidence>
<evidence type="ECO:0000313" key="5">
    <source>
        <dbReference type="EMBL" id="HIS92987.1"/>
    </source>
</evidence>
<evidence type="ECO:0000259" key="4">
    <source>
        <dbReference type="PROSITE" id="PS51350"/>
    </source>
</evidence>
<organism evidence="5 6">
    <name type="scientific">Candidatus Alectryocaccomicrobium excrementavium</name>
    <dbReference type="NCBI Taxonomy" id="2840668"/>
    <lineage>
        <taxon>Bacteria</taxon>
        <taxon>Bacillati</taxon>
        <taxon>Bacillota</taxon>
        <taxon>Clostridia</taxon>
        <taxon>Candidatus Alectryocaccomicrobium</taxon>
    </lineage>
</organism>
<dbReference type="InterPro" id="IPR035895">
    <property type="entry name" value="HPr-like_sf"/>
</dbReference>
<keyword evidence="2" id="KW-0963">Cytoplasm</keyword>
<dbReference type="NCBIfam" id="TIGR01003">
    <property type="entry name" value="PTS_HPr_family"/>
    <property type="match status" value="1"/>
</dbReference>
<keyword evidence="3" id="KW-0598">Phosphotransferase system</keyword>
<name>A0A9D1G0Z1_9FIRM</name>
<dbReference type="AlphaFoldDB" id="A0A9D1G0Z1"/>
<dbReference type="Gene3D" id="3.30.1340.10">
    <property type="entry name" value="HPr-like"/>
    <property type="match status" value="1"/>
</dbReference>
<feature type="domain" description="HPr" evidence="4">
    <location>
        <begin position="1"/>
        <end position="87"/>
    </location>
</feature>
<proteinExistence type="predicted"/>
<evidence type="ECO:0000313" key="6">
    <source>
        <dbReference type="Proteomes" id="UP000824140"/>
    </source>
</evidence>
<sequence length="87" mass="9176">MLKKTIVIRQEEGLSPRVAARLVRHAQSCACRLECAAPGGQISMKSLMGVLSLGLGCGESITLIADGEDEAAAMETMEALLTKEGEE</sequence>
<dbReference type="GO" id="GO:0009401">
    <property type="term" value="P:phosphoenolpyruvate-dependent sugar phosphotransferase system"/>
    <property type="evidence" value="ECO:0007669"/>
    <property type="project" value="UniProtKB-KW"/>
</dbReference>
<dbReference type="Pfam" id="PF00381">
    <property type="entry name" value="PTS-HPr"/>
    <property type="match status" value="1"/>
</dbReference>
<reference evidence="5" key="1">
    <citation type="submission" date="2020-10" db="EMBL/GenBank/DDBJ databases">
        <authorList>
            <person name="Gilroy R."/>
        </authorList>
    </citation>
    <scope>NUCLEOTIDE SEQUENCE</scope>
    <source>
        <strain evidence="5">13766</strain>
    </source>
</reference>
<comment type="subcellular location">
    <subcellularLocation>
        <location evidence="1">Cytoplasm</location>
    </subcellularLocation>
</comment>
<dbReference type="EMBL" id="DVJN01000164">
    <property type="protein sequence ID" value="HIS92987.1"/>
    <property type="molecule type" value="Genomic_DNA"/>
</dbReference>
<comment type="caution">
    <text evidence="5">The sequence shown here is derived from an EMBL/GenBank/DDBJ whole genome shotgun (WGS) entry which is preliminary data.</text>
</comment>
<accession>A0A9D1G0Z1</accession>
<dbReference type="InterPro" id="IPR050399">
    <property type="entry name" value="HPr"/>
</dbReference>
<dbReference type="Proteomes" id="UP000824140">
    <property type="component" value="Unassembled WGS sequence"/>
</dbReference>
<protein>
    <submittedName>
        <fullName evidence="5">HPr family phosphocarrier protein</fullName>
    </submittedName>
</protein>